<gene>
    <name evidence="9" type="ORF">HX822_01645</name>
    <name evidence="10" type="ORF">HX828_07265</name>
</gene>
<keyword evidence="3 7" id="KW-0812">Transmembrane</keyword>
<feature type="coiled-coil region" evidence="6">
    <location>
        <begin position="184"/>
        <end position="251"/>
    </location>
</feature>
<evidence type="ECO:0000256" key="7">
    <source>
        <dbReference type="SAM" id="Phobius"/>
    </source>
</evidence>
<evidence type="ECO:0000259" key="8">
    <source>
        <dbReference type="Pfam" id="PF02706"/>
    </source>
</evidence>
<dbReference type="Pfam" id="PF02706">
    <property type="entry name" value="Wzz"/>
    <property type="match status" value="1"/>
</dbReference>
<proteinExistence type="predicted"/>
<evidence type="ECO:0000256" key="3">
    <source>
        <dbReference type="ARBA" id="ARBA00022692"/>
    </source>
</evidence>
<dbReference type="InterPro" id="IPR050445">
    <property type="entry name" value="Bact_polysacc_biosynth/exp"/>
</dbReference>
<protein>
    <submittedName>
        <fullName evidence="9">Chain-length determining protein</fullName>
    </submittedName>
</protein>
<evidence type="ECO:0000313" key="9">
    <source>
        <dbReference type="EMBL" id="NWE11624.1"/>
    </source>
</evidence>
<feature type="transmembrane region" description="Helical" evidence="7">
    <location>
        <begin position="31"/>
        <end position="49"/>
    </location>
</feature>
<dbReference type="GO" id="GO:0005886">
    <property type="term" value="C:plasma membrane"/>
    <property type="evidence" value="ECO:0007669"/>
    <property type="project" value="UniProtKB-SubCell"/>
</dbReference>
<dbReference type="Proteomes" id="UP000531950">
    <property type="component" value="Unassembled WGS sequence"/>
</dbReference>
<evidence type="ECO:0000313" key="11">
    <source>
        <dbReference type="Proteomes" id="UP000531950"/>
    </source>
</evidence>
<reference evidence="11 12" key="1">
    <citation type="submission" date="2020-04" db="EMBL/GenBank/DDBJ databases">
        <title>Molecular characterization of pseudomonads from Agaricus bisporus reveal novel blotch 2 pathogens in Western Europe.</title>
        <authorList>
            <person name="Taparia T."/>
            <person name="Krijger M."/>
            <person name="Haynes E."/>
            <person name="Elpinstone J.G."/>
            <person name="Noble R."/>
            <person name="Van Der Wolf J."/>
        </authorList>
    </citation>
    <scope>NUCLEOTIDE SEQUENCE [LARGE SCALE GENOMIC DNA]</scope>
    <source>
        <strain evidence="10 12">IPO3781</strain>
        <strain evidence="9 11">IPO3782</strain>
    </source>
</reference>
<dbReference type="PANTHER" id="PTHR32309:SF13">
    <property type="entry name" value="FERRIC ENTEROBACTIN TRANSPORT PROTEIN FEPE"/>
    <property type="match status" value="1"/>
</dbReference>
<dbReference type="EMBL" id="JACARG010000002">
    <property type="protein sequence ID" value="NWE11624.1"/>
    <property type="molecule type" value="Genomic_DNA"/>
</dbReference>
<evidence type="ECO:0000313" key="10">
    <source>
        <dbReference type="EMBL" id="NWE75350.1"/>
    </source>
</evidence>
<evidence type="ECO:0000313" key="12">
    <source>
        <dbReference type="Proteomes" id="UP000537188"/>
    </source>
</evidence>
<evidence type="ECO:0000256" key="4">
    <source>
        <dbReference type="ARBA" id="ARBA00022989"/>
    </source>
</evidence>
<dbReference type="InterPro" id="IPR003856">
    <property type="entry name" value="LPS_length_determ_N"/>
</dbReference>
<evidence type="ECO:0000256" key="2">
    <source>
        <dbReference type="ARBA" id="ARBA00022475"/>
    </source>
</evidence>
<feature type="domain" description="Polysaccharide chain length determinant N-terminal" evidence="8">
    <location>
        <begin position="14"/>
        <end position="77"/>
    </location>
</feature>
<dbReference type="AlphaFoldDB" id="A0A7Y8EBM8"/>
<accession>A0A7Y8EBM8</accession>
<evidence type="ECO:0000256" key="1">
    <source>
        <dbReference type="ARBA" id="ARBA00004651"/>
    </source>
</evidence>
<evidence type="ECO:0000256" key="5">
    <source>
        <dbReference type="ARBA" id="ARBA00023136"/>
    </source>
</evidence>
<feature type="transmembrane region" description="Helical" evidence="7">
    <location>
        <begin position="395"/>
        <end position="414"/>
    </location>
</feature>
<dbReference type="Proteomes" id="UP000537188">
    <property type="component" value="Unassembled WGS sequence"/>
</dbReference>
<keyword evidence="6" id="KW-0175">Coiled coil</keyword>
<dbReference type="PANTHER" id="PTHR32309">
    <property type="entry name" value="TYROSINE-PROTEIN KINASE"/>
    <property type="match status" value="1"/>
</dbReference>
<dbReference type="RefSeq" id="WP_177075641.1">
    <property type="nucleotide sequence ID" value="NZ_JACAOQ010000012.1"/>
</dbReference>
<dbReference type="GO" id="GO:0004713">
    <property type="term" value="F:protein tyrosine kinase activity"/>
    <property type="evidence" value="ECO:0007669"/>
    <property type="project" value="TreeGrafter"/>
</dbReference>
<evidence type="ECO:0000256" key="6">
    <source>
        <dbReference type="SAM" id="Coils"/>
    </source>
</evidence>
<keyword evidence="5 7" id="KW-0472">Membrane</keyword>
<dbReference type="SUPFAM" id="SSF160355">
    <property type="entry name" value="Bacterial polysaccharide co-polymerase-like"/>
    <property type="match status" value="2"/>
</dbReference>
<comment type="subcellular location">
    <subcellularLocation>
        <location evidence="1">Cell membrane</location>
        <topology evidence="1">Multi-pass membrane protein</topology>
    </subcellularLocation>
</comment>
<dbReference type="Gene3D" id="3.30.1890.10">
    <property type="entry name" value="FepE-like"/>
    <property type="match status" value="2"/>
</dbReference>
<dbReference type="EMBL" id="JACARF010000009">
    <property type="protein sequence ID" value="NWE75350.1"/>
    <property type="molecule type" value="Genomic_DNA"/>
</dbReference>
<keyword evidence="4 7" id="KW-1133">Transmembrane helix</keyword>
<sequence>MSSSFRAPPVRSSEEIDFVRLFASVWQQKKLLLFVTIGAGLIAASYAFLADPLYKVSSVLRPAAINDLDALNRSEIYQLPPSEALLKVGAALDSYDTRLGYFRKNQKLFEKFVRPGQTLEQSFQEFNHDSIRLILPDADKKNSLSAYIKLEMMYPKGVDGVSILNGFVDYAIASERERITADLNVIAKNRLRELNGKLDSARSNYDIEKEAKIASLRESDSLRRAQLQDELKALRSQLKTLRSDRIAQLNEAIGIARSLGIQKPATPSSLGESAVTGAGSVMRTEVNNQQIPLYFMGVDALKAELAALQSRKSDDFTESRIAQIAKELQLLASNREVEVLDARKNEDIFLAGVQPLRTEIFRLSSLNIDMAKLKLVSIDQQALEPLVPSSPNRPLIILLGLLFGAVAAIGIALVRQALRAARVNTEHDRHDLAASLLQSSGSGAAQLDRQQELGNKLLQK</sequence>
<comment type="caution">
    <text evidence="9">The sequence shown here is derived from an EMBL/GenBank/DDBJ whole genome shotgun (WGS) entry which is preliminary data.</text>
</comment>
<keyword evidence="2" id="KW-1003">Cell membrane</keyword>
<name>A0A7Y8EBM8_9PSED</name>
<organism evidence="9 11">
    <name type="scientific">Pseudomonas yamanorum</name>
    <dbReference type="NCBI Taxonomy" id="515393"/>
    <lineage>
        <taxon>Bacteria</taxon>
        <taxon>Pseudomonadati</taxon>
        <taxon>Pseudomonadota</taxon>
        <taxon>Gammaproteobacteria</taxon>
        <taxon>Pseudomonadales</taxon>
        <taxon>Pseudomonadaceae</taxon>
        <taxon>Pseudomonas</taxon>
    </lineage>
</organism>